<accession>A0ABS1YRW7</accession>
<name>A0ABS1YRW7_9ACTN</name>
<organism evidence="2 3">
    <name type="scientific">Micromonospora tarensis</name>
    <dbReference type="NCBI Taxonomy" id="2806100"/>
    <lineage>
        <taxon>Bacteria</taxon>
        <taxon>Bacillati</taxon>
        <taxon>Actinomycetota</taxon>
        <taxon>Actinomycetes</taxon>
        <taxon>Micromonosporales</taxon>
        <taxon>Micromonosporaceae</taxon>
        <taxon>Micromonospora</taxon>
    </lineage>
</organism>
<proteinExistence type="predicted"/>
<evidence type="ECO:0000256" key="1">
    <source>
        <dbReference type="SAM" id="MobiDB-lite"/>
    </source>
</evidence>
<gene>
    <name evidence="2" type="ORF">JM949_36055</name>
</gene>
<evidence type="ECO:0000313" key="3">
    <source>
        <dbReference type="Proteomes" id="UP000622245"/>
    </source>
</evidence>
<dbReference type="Proteomes" id="UP000622245">
    <property type="component" value="Unassembled WGS sequence"/>
</dbReference>
<comment type="caution">
    <text evidence="2">The sequence shown here is derived from an EMBL/GenBank/DDBJ whole genome shotgun (WGS) entry which is preliminary data.</text>
</comment>
<evidence type="ECO:0000313" key="2">
    <source>
        <dbReference type="EMBL" id="MBM0280173.1"/>
    </source>
</evidence>
<sequence>MMYRGFSITECARCPDLVLTGVVAGLTFRLDRRTIPPAHAAVVKHYGFPVLVIDRTLVGFRVDFWEPEHDLTKPGRHLAVPHNCGSGHSTPKESA</sequence>
<protein>
    <submittedName>
        <fullName evidence="2">Uncharacterized protein</fullName>
    </submittedName>
</protein>
<keyword evidence="3" id="KW-1185">Reference proteome</keyword>
<feature type="region of interest" description="Disordered" evidence="1">
    <location>
        <begin position="76"/>
        <end position="95"/>
    </location>
</feature>
<dbReference type="RefSeq" id="WP_203152485.1">
    <property type="nucleotide sequence ID" value="NZ_JAEVHL010000516.1"/>
</dbReference>
<dbReference type="EMBL" id="JAEVHL010000516">
    <property type="protein sequence ID" value="MBM0280173.1"/>
    <property type="molecule type" value="Genomic_DNA"/>
</dbReference>
<reference evidence="2 3" key="1">
    <citation type="submission" date="2021-01" db="EMBL/GenBank/DDBJ databases">
        <title>Draft genome sequence of Micromonospora sp. strain STR1s_6.</title>
        <authorList>
            <person name="Karlyshev A."/>
            <person name="Jawad R."/>
        </authorList>
    </citation>
    <scope>NUCLEOTIDE SEQUENCE [LARGE SCALE GENOMIC DNA]</scope>
    <source>
        <strain evidence="2 3">STR1S-6</strain>
    </source>
</reference>